<keyword evidence="2" id="KW-1185">Reference proteome</keyword>
<dbReference type="VEuPathDB" id="ToxoDB:EBH_0056220"/>
<sequence length="276" mass="28576">MDLAIGLIKGISTESFVGITEEKQALGKPRHPNSSAAAACLVSDHSLTSTCSGPTSQSNFSLGGAAGELKCQFDSDDAAGAEGVASAAGDASSAEAEVAVVSDPSSSDFVASGNLSVKTCSSRADEGFQRGELAVPPSGSARCRIVGQRRLALNAPLFKTEMTQATEATGLSCEGGIQASPISSANKRGYLSRNSGTEGILKHTLTPSAEQKFFQKIRVHTVKREPFIGDTIDSASSAAEKRAIMCCDAETDGTPSLPTEARFPLSPHRNALLHFP</sequence>
<name>U6M2J6_9EIME</name>
<evidence type="ECO:0000313" key="2">
    <source>
        <dbReference type="Proteomes" id="UP000030750"/>
    </source>
</evidence>
<organism evidence="1 2">
    <name type="scientific">Eimeria brunetti</name>
    <dbReference type="NCBI Taxonomy" id="51314"/>
    <lineage>
        <taxon>Eukaryota</taxon>
        <taxon>Sar</taxon>
        <taxon>Alveolata</taxon>
        <taxon>Apicomplexa</taxon>
        <taxon>Conoidasida</taxon>
        <taxon>Coccidia</taxon>
        <taxon>Eucoccidiorida</taxon>
        <taxon>Eimeriorina</taxon>
        <taxon>Eimeriidae</taxon>
        <taxon>Eimeria</taxon>
    </lineage>
</organism>
<dbReference type="Proteomes" id="UP000030750">
    <property type="component" value="Unassembled WGS sequence"/>
</dbReference>
<dbReference type="AlphaFoldDB" id="U6M2J6"/>
<gene>
    <name evidence="1" type="ORF">EBH_0056220</name>
</gene>
<reference evidence="1" key="1">
    <citation type="submission" date="2013-10" db="EMBL/GenBank/DDBJ databases">
        <title>Genomic analysis of the causative agents of coccidiosis in chickens.</title>
        <authorList>
            <person name="Reid A.J."/>
            <person name="Blake D."/>
            <person name="Billington K."/>
            <person name="Browne H."/>
            <person name="Dunn M."/>
            <person name="Hung S."/>
            <person name="Kawahara F."/>
            <person name="Miranda-Saavedra D."/>
            <person name="Mourier T."/>
            <person name="Nagra H."/>
            <person name="Otto T.D."/>
            <person name="Rawlings N."/>
            <person name="Sanchez A."/>
            <person name="Sanders M."/>
            <person name="Subramaniam C."/>
            <person name="Tay Y."/>
            <person name="Dear P."/>
            <person name="Doerig C."/>
            <person name="Gruber A."/>
            <person name="Parkinson J."/>
            <person name="Shirley M."/>
            <person name="Wan K.L."/>
            <person name="Berriman M."/>
            <person name="Tomley F."/>
            <person name="Pain A."/>
        </authorList>
    </citation>
    <scope>NUCLEOTIDE SEQUENCE [LARGE SCALE GENOMIC DNA]</scope>
    <source>
        <strain evidence="1">Houghton</strain>
    </source>
</reference>
<evidence type="ECO:0000313" key="1">
    <source>
        <dbReference type="EMBL" id="CDJ54305.1"/>
    </source>
</evidence>
<protein>
    <submittedName>
        <fullName evidence="1">Uncharacterized protein</fullName>
    </submittedName>
</protein>
<reference evidence="1" key="2">
    <citation type="submission" date="2013-10" db="EMBL/GenBank/DDBJ databases">
        <authorList>
            <person name="Aslett M."/>
        </authorList>
    </citation>
    <scope>NUCLEOTIDE SEQUENCE [LARGE SCALE GENOMIC DNA]</scope>
    <source>
        <strain evidence="1">Houghton</strain>
    </source>
</reference>
<dbReference type="EMBL" id="HG718566">
    <property type="protein sequence ID" value="CDJ54305.1"/>
    <property type="molecule type" value="Genomic_DNA"/>
</dbReference>
<accession>U6M2J6</accession>
<proteinExistence type="predicted"/>